<gene>
    <name evidence="1" type="ORF">LCGC14_1453730</name>
</gene>
<dbReference type="EMBL" id="LAZR01010039">
    <property type="protein sequence ID" value="KKM69150.1"/>
    <property type="molecule type" value="Genomic_DNA"/>
</dbReference>
<dbReference type="AlphaFoldDB" id="A0A0F9LXN7"/>
<sequence length="850" mass="93279">MAQTSYVYGASAAQETRTTGNRNWGSISNANGSGTGSYASALNLQSATGDDSHYLRVIQDNFSGHSGTINYVEAGVYHYYDDVGGDGGVVCYLYFYDGSSWCSGHNIGLNQDTGGWDNVNCTHHTWTPSNVQDLRLRAYGNGSVFDASAIHFYISSFRAKVDYTPATVPAAPADPTISATAEKQMSTSQASPDDGGSALTDVEVQISISSTFASGNITWTKGSAPIDPQTYDFTSGDGVIDGTLYYARARYKNSIGWGSYNLTPFNSATSFSVSRTSRQVTRIVQRDNRDSRQITRSIQLDSRDSIQISRDIILVAKDSKQVTRIVQRAERDSRQITRSVFILQKILILSDSRIKVLDREIGITLPIVIPDVQYDFNTTNQGVDQIGSYDLTIRGTVTFSDTGGNFAGEGYADGEENDGTNFLSRATTPIGANQTFTYIGFFWVETYSSTPDTSVPLRLMGTTNGHFIEIGIKSGFSGGGTTKGRRAMTGVSSGSNHTFGTFGIGVWRLVAIVHDAVNNTIHSWFNETVDVDSDNGDYDFSEGNSHAMSVLGTGNTSYAMDGRASHVRLYLDYVPTLSDIQYFIANGEFQLQTAVPIADSIIRQLDQEVWHNPTQFEYYSTGDPITSNSWVEKIGEISRVSDSAILNVIDINTIIANSAIHRTGFDKVKHLGELPTADSRIKRVSFDKITPLPTSFSRIKKPFLIELEAASTVFHSAWDTKELTSDSRIVVEGTLMIPPTYSDSWILWAADDHIPGVIGHIDKLADTFIVLSFTLEPTADTRIFVPSYDIIEPQSDSAVFRADYGLIEPQSNSAIFVASEDRVDIYGQIDINSDTRILRRARRSYPFQQG</sequence>
<feature type="non-terminal residue" evidence="1">
    <location>
        <position position="850"/>
    </location>
</feature>
<dbReference type="InterPro" id="IPR013783">
    <property type="entry name" value="Ig-like_fold"/>
</dbReference>
<dbReference type="Gene3D" id="2.60.40.10">
    <property type="entry name" value="Immunoglobulins"/>
    <property type="match status" value="1"/>
</dbReference>
<evidence type="ECO:0000313" key="1">
    <source>
        <dbReference type="EMBL" id="KKM69150.1"/>
    </source>
</evidence>
<comment type="caution">
    <text evidence="1">The sequence shown here is derived from an EMBL/GenBank/DDBJ whole genome shotgun (WGS) entry which is preliminary data.</text>
</comment>
<organism evidence="1">
    <name type="scientific">marine sediment metagenome</name>
    <dbReference type="NCBI Taxonomy" id="412755"/>
    <lineage>
        <taxon>unclassified sequences</taxon>
        <taxon>metagenomes</taxon>
        <taxon>ecological metagenomes</taxon>
    </lineage>
</organism>
<proteinExistence type="predicted"/>
<reference evidence="1" key="1">
    <citation type="journal article" date="2015" name="Nature">
        <title>Complex archaea that bridge the gap between prokaryotes and eukaryotes.</title>
        <authorList>
            <person name="Spang A."/>
            <person name="Saw J.H."/>
            <person name="Jorgensen S.L."/>
            <person name="Zaremba-Niedzwiedzka K."/>
            <person name="Martijn J."/>
            <person name="Lind A.E."/>
            <person name="van Eijk R."/>
            <person name="Schleper C."/>
            <person name="Guy L."/>
            <person name="Ettema T.J."/>
        </authorList>
    </citation>
    <scope>NUCLEOTIDE SEQUENCE</scope>
</reference>
<protein>
    <submittedName>
        <fullName evidence="1">Uncharacterized protein</fullName>
    </submittedName>
</protein>
<accession>A0A0F9LXN7</accession>
<name>A0A0F9LXN7_9ZZZZ</name>